<organism evidence="1 2">
    <name type="scientific">Burkholderia mallei</name>
    <name type="common">Pseudomonas mallei</name>
    <dbReference type="NCBI Taxonomy" id="13373"/>
    <lineage>
        <taxon>Bacteria</taxon>
        <taxon>Pseudomonadati</taxon>
        <taxon>Pseudomonadota</taxon>
        <taxon>Betaproteobacteria</taxon>
        <taxon>Burkholderiales</taxon>
        <taxon>Burkholderiaceae</taxon>
        <taxon>Burkholderia</taxon>
        <taxon>pseudomallei group</taxon>
    </lineage>
</organism>
<gene>
    <name evidence="1" type="ORF">EGT70_30120</name>
</gene>
<name>A0AAX1ZUU0_BURML</name>
<dbReference type="AlphaFoldDB" id="A0AAX1ZUU0"/>
<comment type="caution">
    <text evidence="1">The sequence shown here is derived from an EMBL/GenBank/DDBJ whole genome shotgun (WGS) entry which is preliminary data.</text>
</comment>
<evidence type="ECO:0000313" key="1">
    <source>
        <dbReference type="EMBL" id="RUN03948.1"/>
    </source>
</evidence>
<dbReference type="EMBL" id="RKJW01000002">
    <property type="protein sequence ID" value="RUN03948.1"/>
    <property type="molecule type" value="Genomic_DNA"/>
</dbReference>
<accession>A0AAX1ZUU0</accession>
<proteinExistence type="predicted"/>
<sequence length="86" mass="9848">MLVTTVRFGLLKNDSLARARAFPPIPNSDRLIPDAQWRAKRGPAAFAHAGARFACLAYFMRVARRLHPMRFRHVSSERTIPCFLPR</sequence>
<dbReference type="Proteomes" id="UP000269379">
    <property type="component" value="Chromosome 1"/>
</dbReference>
<protein>
    <submittedName>
        <fullName evidence="1">Integrase</fullName>
    </submittedName>
</protein>
<reference evidence="2" key="1">
    <citation type="submission" date="2018-10" db="EMBL/GenBank/DDBJ databases">
        <title>FDA dAtabase for Regulatory Grade micrObial Sequences (FDA-ARGOS): Supporting development and validation of Infectious Disease Dx tests.</title>
        <authorList>
            <person name="Minogue T."/>
            <person name="Wolcott M."/>
            <person name="Wasieloski L."/>
            <person name="Aguilar W."/>
            <person name="Moore D."/>
            <person name="Jaissle J."/>
            <person name="Tallon L."/>
            <person name="Sadzewicz L."/>
            <person name="Zhao X."/>
            <person name="Vavikolanu K."/>
            <person name="Mehta A."/>
            <person name="Aluvathingal J."/>
            <person name="Nadendla S."/>
            <person name="Yan Y."/>
            <person name="Sichtig H."/>
        </authorList>
    </citation>
    <scope>NUCLEOTIDE SEQUENCE [LARGE SCALE GENOMIC DNA]</scope>
    <source>
        <strain evidence="2">FDAARGOS_588</strain>
    </source>
</reference>
<evidence type="ECO:0000313" key="2">
    <source>
        <dbReference type="Proteomes" id="UP000269379"/>
    </source>
</evidence>